<dbReference type="PRINTS" id="PR00743">
    <property type="entry name" value="GLHYDRLASE36"/>
</dbReference>
<dbReference type="EMBL" id="DXEM01000034">
    <property type="protein sequence ID" value="HIX68686.1"/>
    <property type="molecule type" value="Genomic_DNA"/>
</dbReference>
<sequence length="724" mass="83179">MSIIFDEEQQILHIRNHAISYIMEIVDGKYLAHRYFGKSIRSYHKTGITQYFKRGYTTEHEISIPYASFDDFPFEYPVREHGDFRIPAFAAEPASGITYSQLEFHSFEVQKGKPAIAGLPSVFASQEEAETLKIICEDPTAGIRVTLFYSIIDNLSIVLRHQKIDNVGRHSLRLHNVQSLSLELPPQPYEFLSLYGSHAKESNRSRFPLHYGIQRIESLRGSSSPQNQPFFALMSPNITEEHGEVYGFHLVYSGNFLAQAEKDSFGNVRAQIGLHPESFSWVLEPGETFETPEAVLNYSDSGLNQLSQNFHQLYLEHLIPPQFTRRTRPILLNSWEAMYCNVSMEKIDIQSSLAKDLGIELFVLDDGWFRSGNTTQTSMGDWICNEQKLPGGIKTAADLVHKKGLLFGLWFEPEAVGKDSVLFQEHPNWILGIPGYNRTEGRHEYLLDLSQKPVQEHIKHMLDSYLKDGDIDYIKWDMNRPLTDVNSISLDKNRKKEISHRYILGLYHILNWLKNSYPNLLIEGCSSGGARFDPGMLYYVPQIWASDNTDAYDRTSIQDGFSLLYPPSAISAHVSIVPNHQTGRTTSLETRYQTASLFTLGYELDLTLCSAEEQNVIKQQIADYKQNQKNFLSSTFYRHTTPDDNHIMWSIVNETDCFLYIMQKRHDPLRSHGKFHLLGLDPNADYQNIDTKEIFSGDELMHIGITIPCVKEDYHTFILHFRKM</sequence>
<evidence type="ECO:0000256" key="5">
    <source>
        <dbReference type="PIRNR" id="PIRNR005536"/>
    </source>
</evidence>
<dbReference type="InterPro" id="IPR013785">
    <property type="entry name" value="Aldolase_TIM"/>
</dbReference>
<dbReference type="Gene3D" id="2.70.98.60">
    <property type="entry name" value="alpha-galactosidase from lactobacil brevis"/>
    <property type="match status" value="1"/>
</dbReference>
<dbReference type="CDD" id="cd14791">
    <property type="entry name" value="GH36"/>
    <property type="match status" value="1"/>
</dbReference>
<comment type="similarity">
    <text evidence="5">Belongs to the glycosyl hydrolase.</text>
</comment>
<evidence type="ECO:0000256" key="6">
    <source>
        <dbReference type="PIRSR" id="PIRSR005536-1"/>
    </source>
</evidence>
<feature type="domain" description="Glycosyl hydrolase family 36 N-terminal" evidence="8">
    <location>
        <begin position="30"/>
        <end position="284"/>
    </location>
</feature>
<dbReference type="PIRSF" id="PIRSF005536">
    <property type="entry name" value="Agal"/>
    <property type="match status" value="1"/>
</dbReference>
<dbReference type="PANTHER" id="PTHR43053">
    <property type="entry name" value="GLYCOSIDASE FAMILY 31"/>
    <property type="match status" value="1"/>
</dbReference>
<evidence type="ECO:0000259" key="8">
    <source>
        <dbReference type="Pfam" id="PF16875"/>
    </source>
</evidence>
<accession>A0A9D1WXM0</accession>
<evidence type="ECO:0000313" key="9">
    <source>
        <dbReference type="EMBL" id="HIX68686.1"/>
    </source>
</evidence>
<proteinExistence type="inferred from homology"/>
<organism evidence="9 10">
    <name type="scientific">Candidatus Anaerostipes excrementavium</name>
    <dbReference type="NCBI Taxonomy" id="2838463"/>
    <lineage>
        <taxon>Bacteria</taxon>
        <taxon>Bacillati</taxon>
        <taxon>Bacillota</taxon>
        <taxon>Clostridia</taxon>
        <taxon>Lachnospirales</taxon>
        <taxon>Lachnospiraceae</taxon>
        <taxon>Anaerostipes</taxon>
    </lineage>
</organism>
<comment type="caution">
    <text evidence="9">The sequence shown here is derived from an EMBL/GenBank/DDBJ whole genome shotgun (WGS) entry which is preliminary data.</text>
</comment>
<dbReference type="Pfam" id="PF02065">
    <property type="entry name" value="Melibiase"/>
    <property type="match status" value="1"/>
</dbReference>
<dbReference type="InterPro" id="IPR013780">
    <property type="entry name" value="Glyco_hydro_b"/>
</dbReference>
<protein>
    <recommendedName>
        <fullName evidence="2 5">Alpha-galactosidase</fullName>
        <ecNumber evidence="2 5">3.2.1.22</ecNumber>
    </recommendedName>
</protein>
<dbReference type="InterPro" id="IPR031705">
    <property type="entry name" value="Glyco_hydro_36_C"/>
</dbReference>
<feature type="active site" description="Nucleophile" evidence="6">
    <location>
        <position position="477"/>
    </location>
</feature>
<reference evidence="9" key="2">
    <citation type="submission" date="2021-04" db="EMBL/GenBank/DDBJ databases">
        <authorList>
            <person name="Gilroy R."/>
        </authorList>
    </citation>
    <scope>NUCLEOTIDE SEQUENCE</scope>
    <source>
        <strain evidence="9">CHK191-13928</strain>
    </source>
</reference>
<evidence type="ECO:0000259" key="7">
    <source>
        <dbReference type="Pfam" id="PF16874"/>
    </source>
</evidence>
<comment type="catalytic activity">
    <reaction evidence="1 5">
        <text>Hydrolysis of terminal, non-reducing alpha-D-galactose residues in alpha-D-galactosides, including galactose oligosaccharides, galactomannans and galactolipids.</text>
        <dbReference type="EC" id="3.2.1.22"/>
    </reaction>
</comment>
<dbReference type="InterPro" id="IPR038417">
    <property type="entry name" value="Alpga-gal_N_sf"/>
</dbReference>
<evidence type="ECO:0000256" key="1">
    <source>
        <dbReference type="ARBA" id="ARBA00001255"/>
    </source>
</evidence>
<dbReference type="SUPFAM" id="SSF51445">
    <property type="entry name" value="(Trans)glycosidases"/>
    <property type="match status" value="1"/>
</dbReference>
<keyword evidence="3 5" id="KW-0378">Hydrolase</keyword>
<dbReference type="Pfam" id="PF16874">
    <property type="entry name" value="Glyco_hydro_36C"/>
    <property type="match status" value="1"/>
</dbReference>
<dbReference type="Gene3D" id="2.60.40.1180">
    <property type="entry name" value="Golgi alpha-mannosidase II"/>
    <property type="match status" value="1"/>
</dbReference>
<dbReference type="InterPro" id="IPR017853">
    <property type="entry name" value="GH"/>
</dbReference>
<dbReference type="Pfam" id="PF16875">
    <property type="entry name" value="Glyco_hydro_36N"/>
    <property type="match status" value="1"/>
</dbReference>
<reference evidence="9" key="1">
    <citation type="journal article" date="2021" name="PeerJ">
        <title>Extensive microbial diversity within the chicken gut microbiome revealed by metagenomics and culture.</title>
        <authorList>
            <person name="Gilroy R."/>
            <person name="Ravi A."/>
            <person name="Getino M."/>
            <person name="Pursley I."/>
            <person name="Horton D.L."/>
            <person name="Alikhan N.F."/>
            <person name="Baker D."/>
            <person name="Gharbi K."/>
            <person name="Hall N."/>
            <person name="Watson M."/>
            <person name="Adriaenssens E.M."/>
            <person name="Foster-Nyarko E."/>
            <person name="Jarju S."/>
            <person name="Secka A."/>
            <person name="Antonio M."/>
            <person name="Oren A."/>
            <person name="Chaudhuri R.R."/>
            <person name="La Ragione R."/>
            <person name="Hildebrand F."/>
            <person name="Pallen M.J."/>
        </authorList>
    </citation>
    <scope>NUCLEOTIDE SEQUENCE</scope>
    <source>
        <strain evidence="9">CHK191-13928</strain>
    </source>
</reference>
<gene>
    <name evidence="9" type="ORF">H9735_11275</name>
</gene>
<evidence type="ECO:0000313" key="10">
    <source>
        <dbReference type="Proteomes" id="UP000886721"/>
    </source>
</evidence>
<evidence type="ECO:0000256" key="3">
    <source>
        <dbReference type="ARBA" id="ARBA00022801"/>
    </source>
</evidence>
<dbReference type="Gene3D" id="3.20.20.70">
    <property type="entry name" value="Aldolase class I"/>
    <property type="match status" value="1"/>
</dbReference>
<dbReference type="FunFam" id="3.20.20.70:FF:000118">
    <property type="entry name" value="Alpha-galactosidase"/>
    <property type="match status" value="1"/>
</dbReference>
<dbReference type="InterPro" id="IPR050985">
    <property type="entry name" value="Alpha-glycosidase_related"/>
</dbReference>
<dbReference type="PANTHER" id="PTHR43053:SF3">
    <property type="entry name" value="ALPHA-GALACTOSIDASE C-RELATED"/>
    <property type="match status" value="1"/>
</dbReference>
<feature type="domain" description="Glycosyl hydrolase family 36 C-terminal" evidence="7">
    <location>
        <begin position="649"/>
        <end position="721"/>
    </location>
</feature>
<dbReference type="GO" id="GO:0004557">
    <property type="term" value="F:alpha-galactosidase activity"/>
    <property type="evidence" value="ECO:0007669"/>
    <property type="project" value="UniProtKB-UniRule"/>
</dbReference>
<evidence type="ECO:0000256" key="2">
    <source>
        <dbReference type="ARBA" id="ARBA00012755"/>
    </source>
</evidence>
<dbReference type="Proteomes" id="UP000886721">
    <property type="component" value="Unassembled WGS sequence"/>
</dbReference>
<dbReference type="EC" id="3.2.1.22" evidence="2 5"/>
<feature type="active site" description="Proton donor" evidence="6">
    <location>
        <position position="547"/>
    </location>
</feature>
<dbReference type="GO" id="GO:0016052">
    <property type="term" value="P:carbohydrate catabolic process"/>
    <property type="evidence" value="ECO:0007669"/>
    <property type="project" value="InterPro"/>
</dbReference>
<name>A0A9D1WXM0_9FIRM</name>
<dbReference type="AlphaFoldDB" id="A0A9D1WXM0"/>
<dbReference type="InterPro" id="IPR002252">
    <property type="entry name" value="Glyco_hydro_36"/>
</dbReference>
<evidence type="ECO:0000256" key="4">
    <source>
        <dbReference type="ARBA" id="ARBA00023295"/>
    </source>
</evidence>
<dbReference type="InterPro" id="IPR031704">
    <property type="entry name" value="Glyco_hydro_36_N"/>
</dbReference>
<keyword evidence="4 5" id="KW-0326">Glycosidase</keyword>